<dbReference type="AlphaFoldDB" id="C3PID1"/>
<dbReference type="PANTHER" id="PTHR11138:SF5">
    <property type="entry name" value="METHIONYL-TRNA FORMYLTRANSFERASE, MITOCHONDRIAL"/>
    <property type="match status" value="1"/>
</dbReference>
<protein>
    <submittedName>
        <fullName evidence="2">Putative secreted protein</fullName>
    </submittedName>
</protein>
<dbReference type="OrthoDB" id="9802815at2"/>
<accession>C3PID1</accession>
<sequence>MAKIYLAGSGAFGAACAQALTNAGHTLLGIAAPEEGRGGRGEALTNWAMSRHLPRTSNALLRADDIPDGTDLILTAHSHAFVGRKTRARAPYALGYHPSLLPLHRGRAAVEWTARMNERVTGGTIYHLTDNVDGGPIAAQRHVILPPHLTASEIWREYLFPLGVEMVVDTADAVDAGNVPYQPQDERKATWEPSLDSKPLYRPELLELP</sequence>
<proteinExistence type="predicted"/>
<dbReference type="Proteomes" id="UP000002077">
    <property type="component" value="Chromosome"/>
</dbReference>
<dbReference type="Gene3D" id="3.40.50.12230">
    <property type="match status" value="1"/>
</dbReference>
<name>C3PID1_CORA7</name>
<dbReference type="PANTHER" id="PTHR11138">
    <property type="entry name" value="METHIONYL-TRNA FORMYLTRANSFERASE"/>
    <property type="match status" value="1"/>
</dbReference>
<dbReference type="GeneID" id="31924634"/>
<dbReference type="STRING" id="548476.cauri_1992"/>
<evidence type="ECO:0000313" key="3">
    <source>
        <dbReference type="Proteomes" id="UP000002077"/>
    </source>
</evidence>
<dbReference type="PROSITE" id="PS51257">
    <property type="entry name" value="PROKAR_LIPOPROTEIN"/>
    <property type="match status" value="1"/>
</dbReference>
<dbReference type="EMBL" id="CP001601">
    <property type="protein sequence ID" value="ACP33585.1"/>
    <property type="molecule type" value="Genomic_DNA"/>
</dbReference>
<dbReference type="GO" id="GO:0004479">
    <property type="term" value="F:methionyl-tRNA formyltransferase activity"/>
    <property type="evidence" value="ECO:0007669"/>
    <property type="project" value="TreeGrafter"/>
</dbReference>
<evidence type="ECO:0000259" key="1">
    <source>
        <dbReference type="Pfam" id="PF00551"/>
    </source>
</evidence>
<dbReference type="InterPro" id="IPR002376">
    <property type="entry name" value="Formyl_transf_N"/>
</dbReference>
<dbReference type="Pfam" id="PF00551">
    <property type="entry name" value="Formyl_trans_N"/>
    <property type="match status" value="1"/>
</dbReference>
<evidence type="ECO:0000313" key="2">
    <source>
        <dbReference type="EMBL" id="ACP33585.1"/>
    </source>
</evidence>
<dbReference type="CDD" id="cd08822">
    <property type="entry name" value="FMT_core_like_2"/>
    <property type="match status" value="1"/>
</dbReference>
<gene>
    <name evidence="2" type="ordered locus">cauri_1992</name>
</gene>
<dbReference type="SUPFAM" id="SSF53328">
    <property type="entry name" value="Formyltransferase"/>
    <property type="match status" value="1"/>
</dbReference>
<reference evidence="2 3" key="1">
    <citation type="journal article" date="2010" name="BMC Genomics">
        <title>Complete genome sequence and lifestyle of black-pigmented Corynebacterium aurimucosum ATCC 700975 (formerly C. nigricans CN-1) isolated from a vaginal swab of a woman with spontaneous abortion.</title>
        <authorList>
            <person name="Trost E."/>
            <person name="Gotker S."/>
            <person name="Schneider J."/>
            <person name="Schneiker-Bekel S."/>
            <person name="Szczepanowski R."/>
            <person name="Tilker A."/>
            <person name="Viehoever P."/>
            <person name="Arnold W."/>
            <person name="Bekel T."/>
            <person name="Blom J."/>
            <person name="Gartemann K.H."/>
            <person name="Linke B."/>
            <person name="Goesmann A."/>
            <person name="Puhler A."/>
            <person name="Shukla S.K."/>
            <person name="Tauch A."/>
        </authorList>
    </citation>
    <scope>NUCLEOTIDE SEQUENCE [LARGE SCALE GENOMIC DNA]</scope>
    <source>
        <strain evidence="3">ATCC 700975 / DSM 44827 / CIP 107346 / CN-1</strain>
    </source>
</reference>
<organism evidence="2 3">
    <name type="scientific">Corynebacterium aurimucosum (strain ATCC 700975 / DSM 44827 / CIP 107346 / CN-1)</name>
    <name type="common">Corynebacterium nigricans</name>
    <dbReference type="NCBI Taxonomy" id="548476"/>
    <lineage>
        <taxon>Bacteria</taxon>
        <taxon>Bacillati</taxon>
        <taxon>Actinomycetota</taxon>
        <taxon>Actinomycetes</taxon>
        <taxon>Mycobacteriales</taxon>
        <taxon>Corynebacteriaceae</taxon>
        <taxon>Corynebacterium</taxon>
    </lineage>
</organism>
<dbReference type="eggNOG" id="COG0223">
    <property type="taxonomic scope" value="Bacteria"/>
</dbReference>
<dbReference type="RefSeq" id="WP_010190967.1">
    <property type="nucleotide sequence ID" value="NC_012590.1"/>
</dbReference>
<keyword evidence="3" id="KW-1185">Reference proteome</keyword>
<feature type="domain" description="Formyl transferase N-terminal" evidence="1">
    <location>
        <begin position="91"/>
        <end position="155"/>
    </location>
</feature>
<dbReference type="GO" id="GO:0005829">
    <property type="term" value="C:cytosol"/>
    <property type="evidence" value="ECO:0007669"/>
    <property type="project" value="TreeGrafter"/>
</dbReference>
<dbReference type="HOGENOM" id="CLU_118090_0_0_11"/>
<dbReference type="KEGG" id="car:cauri_1992"/>
<dbReference type="InterPro" id="IPR036477">
    <property type="entry name" value="Formyl_transf_N_sf"/>
</dbReference>